<evidence type="ECO:0000259" key="1">
    <source>
        <dbReference type="PROSITE" id="PS51707"/>
    </source>
</evidence>
<dbReference type="PANTHER" id="PTHR40114">
    <property type="entry name" value="SLR0698 PROTEIN"/>
    <property type="match status" value="1"/>
</dbReference>
<protein>
    <submittedName>
        <fullName evidence="2">CYTH domain-containing protein</fullName>
    </submittedName>
</protein>
<comment type="caution">
    <text evidence="2">The sequence shown here is derived from an EMBL/GenBank/DDBJ whole genome shotgun (WGS) entry which is preliminary data.</text>
</comment>
<dbReference type="InterPro" id="IPR023577">
    <property type="entry name" value="CYTH_domain"/>
</dbReference>
<dbReference type="Pfam" id="PF01928">
    <property type="entry name" value="CYTH"/>
    <property type="match status" value="1"/>
</dbReference>
<dbReference type="SMART" id="SM01118">
    <property type="entry name" value="CYTH"/>
    <property type="match status" value="1"/>
</dbReference>
<dbReference type="Gene3D" id="2.40.320.10">
    <property type="entry name" value="Hypothetical Protein Pfu-838710-001"/>
    <property type="match status" value="1"/>
</dbReference>
<organism evidence="2 3">
    <name type="scientific">Winogradskyella flava</name>
    <dbReference type="NCBI Taxonomy" id="1884876"/>
    <lineage>
        <taxon>Bacteria</taxon>
        <taxon>Pseudomonadati</taxon>
        <taxon>Bacteroidota</taxon>
        <taxon>Flavobacteriia</taxon>
        <taxon>Flavobacteriales</taxon>
        <taxon>Flavobacteriaceae</taxon>
        <taxon>Winogradskyella</taxon>
    </lineage>
</organism>
<gene>
    <name evidence="2" type="ORF">H7F21_02750</name>
</gene>
<evidence type="ECO:0000313" key="3">
    <source>
        <dbReference type="Proteomes" id="UP000533900"/>
    </source>
</evidence>
<dbReference type="PIRSF" id="PIRSF016487">
    <property type="entry name" value="CYTH_UCP016487"/>
    <property type="match status" value="1"/>
</dbReference>
<proteinExistence type="predicted"/>
<keyword evidence="3" id="KW-1185">Reference proteome</keyword>
<dbReference type="InterPro" id="IPR033469">
    <property type="entry name" value="CYTH-like_dom_sf"/>
</dbReference>
<dbReference type="AlphaFoldDB" id="A0A842IQ57"/>
<reference evidence="2" key="1">
    <citation type="submission" date="2020-08" db="EMBL/GenBank/DDBJ databases">
        <title>Winogradskyella ouciana sp. nov., isolated from the hadal seawater of the Mariana Trench.</title>
        <authorList>
            <person name="He X."/>
        </authorList>
    </citation>
    <scope>NUCLEOTIDE SEQUENCE [LARGE SCALE GENOMIC DNA]</scope>
    <source>
        <strain evidence="2">KCTC 52348</strain>
    </source>
</reference>
<dbReference type="PROSITE" id="PS51707">
    <property type="entry name" value="CYTH"/>
    <property type="match status" value="1"/>
</dbReference>
<dbReference type="PANTHER" id="PTHR40114:SF1">
    <property type="entry name" value="SLR0698 PROTEIN"/>
    <property type="match status" value="1"/>
</dbReference>
<sequence length="162" mass="19071">MAVEIERKFLVTSKIFKKEVSKSYIIKQGFLNSHEERTVRVRLKKDNGYLTVKGKSSEDGLSRFEWEREISKQEVEHLLELCEEGIIDKKRYEINLGNHIYEVDEFHGDNEGLIIAEVELNSENETFEKPDWLGKEVTGDIKYYNSQLSKNPFKKWNQKKAP</sequence>
<dbReference type="EMBL" id="JACLCP010000001">
    <property type="protein sequence ID" value="MBC2843996.1"/>
    <property type="molecule type" value="Genomic_DNA"/>
</dbReference>
<dbReference type="SUPFAM" id="SSF55154">
    <property type="entry name" value="CYTH-like phosphatases"/>
    <property type="match status" value="1"/>
</dbReference>
<accession>A0A842IQ57</accession>
<dbReference type="RefSeq" id="WP_185787697.1">
    <property type="nucleotide sequence ID" value="NZ_JACLCP010000001.1"/>
</dbReference>
<name>A0A842IQ57_9FLAO</name>
<dbReference type="CDD" id="cd07891">
    <property type="entry name" value="CYTH-like_CthTTM-like_1"/>
    <property type="match status" value="1"/>
</dbReference>
<dbReference type="InterPro" id="IPR012042">
    <property type="entry name" value="NeuTTM/CthTTM-like"/>
</dbReference>
<evidence type="ECO:0000313" key="2">
    <source>
        <dbReference type="EMBL" id="MBC2843996.1"/>
    </source>
</evidence>
<dbReference type="Proteomes" id="UP000533900">
    <property type="component" value="Unassembled WGS sequence"/>
</dbReference>
<feature type="domain" description="CYTH" evidence="1">
    <location>
        <begin position="2"/>
        <end position="150"/>
    </location>
</feature>